<dbReference type="OrthoDB" id="6197364at2"/>
<sequence length="261" mass="27393">MLKKFSAYIALAALAGCDGSTSPASSSAPAATSEAKPALAAKPTTLYAMRPADNRWPATQGQSELSGHLLAKNYYIVFDGSGSMDNTDCGDGKRKLDVAKTAVKKFVEQLPADANVGVYAFDGQGVGERTHLATQNRPLVKQMIDQLVAGGGTPLSAGLEDGKAALTAQAGKQLGYGEYHLVIITDGLASLGYETDGAVQTILQDTPINIHTIGFCIGDDHSLHQPGLTFYRSASDPDSLMAGLNEVLAEAPDFTLLEFQQ</sequence>
<dbReference type="SUPFAM" id="SSF53300">
    <property type="entry name" value="vWA-like"/>
    <property type="match status" value="1"/>
</dbReference>
<dbReference type="EMBL" id="CP000155">
    <property type="protein sequence ID" value="ABC32083.1"/>
    <property type="molecule type" value="Genomic_DNA"/>
</dbReference>
<evidence type="ECO:0000259" key="2">
    <source>
        <dbReference type="PROSITE" id="PS50234"/>
    </source>
</evidence>
<dbReference type="CDD" id="cd00198">
    <property type="entry name" value="vWFA"/>
    <property type="match status" value="1"/>
</dbReference>
<proteinExistence type="predicted"/>
<dbReference type="HOGENOM" id="CLU_1081212_0_0_6"/>
<keyword evidence="1" id="KW-0732">Signal</keyword>
<evidence type="ECO:0000256" key="1">
    <source>
        <dbReference type="SAM" id="SignalP"/>
    </source>
</evidence>
<accession>Q2SB91</accession>
<dbReference type="AlphaFoldDB" id="Q2SB91"/>
<dbReference type="eggNOG" id="COG2304">
    <property type="taxonomic scope" value="Bacteria"/>
</dbReference>
<dbReference type="SMART" id="SM00327">
    <property type="entry name" value="VWA"/>
    <property type="match status" value="1"/>
</dbReference>
<dbReference type="InterPro" id="IPR036465">
    <property type="entry name" value="vWFA_dom_sf"/>
</dbReference>
<evidence type="ECO:0000313" key="3">
    <source>
        <dbReference type="EMBL" id="ABC32083.1"/>
    </source>
</evidence>
<evidence type="ECO:0000313" key="4">
    <source>
        <dbReference type="Proteomes" id="UP000000238"/>
    </source>
</evidence>
<dbReference type="PROSITE" id="PS51257">
    <property type="entry name" value="PROKAR_LIPOPROTEIN"/>
    <property type="match status" value="1"/>
</dbReference>
<feature type="chain" id="PRO_5012791097" evidence="1">
    <location>
        <begin position="16"/>
        <end position="261"/>
    </location>
</feature>
<reference evidence="3 4" key="1">
    <citation type="journal article" date="2005" name="Nucleic Acids Res.">
        <title>Genomic blueprint of Hahella chejuensis, a marine microbe producing an algicidal agent.</title>
        <authorList>
            <person name="Jeong H."/>
            <person name="Yim J.H."/>
            <person name="Lee C."/>
            <person name="Choi S.-H."/>
            <person name="Park Y.K."/>
            <person name="Yoon S.H."/>
            <person name="Hur C.-G."/>
            <person name="Kang H.-Y."/>
            <person name="Kim D."/>
            <person name="Lee H.H."/>
            <person name="Park K.H."/>
            <person name="Park S.-H."/>
            <person name="Park H.-S."/>
            <person name="Lee H.K."/>
            <person name="Oh T.K."/>
            <person name="Kim J.F."/>
        </authorList>
    </citation>
    <scope>NUCLEOTIDE SEQUENCE [LARGE SCALE GENOMIC DNA]</scope>
    <source>
        <strain evidence="3 4">KCTC 2396</strain>
    </source>
</reference>
<dbReference type="Proteomes" id="UP000000238">
    <property type="component" value="Chromosome"/>
</dbReference>
<dbReference type="KEGG" id="hch:HCH_05414"/>
<gene>
    <name evidence="3" type="ordered locus">HCH_05414</name>
</gene>
<dbReference type="RefSeq" id="WP_011399147.1">
    <property type="nucleotide sequence ID" value="NC_007645.1"/>
</dbReference>
<name>Q2SB91_HAHCH</name>
<protein>
    <submittedName>
        <fullName evidence="3">Uncharacterized protein containing a von Willebrand factor type A (VWA) domain</fullName>
    </submittedName>
</protein>
<organism evidence="3 4">
    <name type="scientific">Hahella chejuensis (strain KCTC 2396)</name>
    <dbReference type="NCBI Taxonomy" id="349521"/>
    <lineage>
        <taxon>Bacteria</taxon>
        <taxon>Pseudomonadati</taxon>
        <taxon>Pseudomonadota</taxon>
        <taxon>Gammaproteobacteria</taxon>
        <taxon>Oceanospirillales</taxon>
        <taxon>Hahellaceae</taxon>
        <taxon>Hahella</taxon>
    </lineage>
</organism>
<keyword evidence="4" id="KW-1185">Reference proteome</keyword>
<dbReference type="InterPro" id="IPR002035">
    <property type="entry name" value="VWF_A"/>
</dbReference>
<dbReference type="PROSITE" id="PS50234">
    <property type="entry name" value="VWFA"/>
    <property type="match status" value="1"/>
</dbReference>
<dbReference type="Pfam" id="PF13519">
    <property type="entry name" value="VWA_2"/>
    <property type="match status" value="1"/>
</dbReference>
<feature type="signal peptide" evidence="1">
    <location>
        <begin position="1"/>
        <end position="15"/>
    </location>
</feature>
<dbReference type="Gene3D" id="3.40.50.410">
    <property type="entry name" value="von Willebrand factor, type A domain"/>
    <property type="match status" value="1"/>
</dbReference>
<dbReference type="STRING" id="349521.HCH_05414"/>
<feature type="domain" description="VWFA" evidence="2">
    <location>
        <begin position="73"/>
        <end position="215"/>
    </location>
</feature>